<dbReference type="PANTHER" id="PTHR21660:SF1">
    <property type="entry name" value="ACYL-COENZYME A THIOESTERASE 13"/>
    <property type="match status" value="1"/>
</dbReference>
<evidence type="ECO:0000259" key="3">
    <source>
        <dbReference type="Pfam" id="PF03061"/>
    </source>
</evidence>
<dbReference type="EMBL" id="RQVQ01000026">
    <property type="protein sequence ID" value="RRJ89534.1"/>
    <property type="molecule type" value="Genomic_DNA"/>
</dbReference>
<keyword evidence="5" id="KW-1185">Reference proteome</keyword>
<reference evidence="4 5" key="1">
    <citation type="submission" date="2018-11" db="EMBL/GenBank/DDBJ databases">
        <title>Flavobacterium sp. nov., YIM 102701-2 draft genome.</title>
        <authorList>
            <person name="Li G."/>
            <person name="Jiang Y."/>
        </authorList>
    </citation>
    <scope>NUCLEOTIDE SEQUENCE [LARGE SCALE GENOMIC DNA]</scope>
    <source>
        <strain evidence="4 5">YIM 102701-2</strain>
    </source>
</reference>
<comment type="caution">
    <text evidence="4">The sequence shown here is derived from an EMBL/GenBank/DDBJ whole genome shotgun (WGS) entry which is preliminary data.</text>
</comment>
<dbReference type="InterPro" id="IPR039298">
    <property type="entry name" value="ACOT13"/>
</dbReference>
<evidence type="ECO:0000313" key="4">
    <source>
        <dbReference type="EMBL" id="RRJ89534.1"/>
    </source>
</evidence>
<dbReference type="PANTHER" id="PTHR21660">
    <property type="entry name" value="THIOESTERASE SUPERFAMILY MEMBER-RELATED"/>
    <property type="match status" value="1"/>
</dbReference>
<dbReference type="InterPro" id="IPR006683">
    <property type="entry name" value="Thioestr_dom"/>
</dbReference>
<dbReference type="Pfam" id="PF03061">
    <property type="entry name" value="4HBT"/>
    <property type="match status" value="1"/>
</dbReference>
<dbReference type="NCBIfam" id="TIGR00369">
    <property type="entry name" value="unchar_dom_1"/>
    <property type="match status" value="1"/>
</dbReference>
<evidence type="ECO:0000256" key="2">
    <source>
        <dbReference type="ARBA" id="ARBA00022801"/>
    </source>
</evidence>
<keyword evidence="2" id="KW-0378">Hydrolase</keyword>
<dbReference type="Proteomes" id="UP000275719">
    <property type="component" value="Unassembled WGS sequence"/>
</dbReference>
<dbReference type="OrthoDB" id="328435at2"/>
<sequence>MHPKHLKTKTFNYGDSFEAIKLSKDLSGLDYLKGMQNGEIPEAAAVSALEISIHEIDFGKANFEFTPQDFHYNAVGTVHGGVISTILDTAMGCTLMSTLTKEFTFTTLELKVNFIKAVTQNTGKMIAVGKIIHAGRTTAMTEASLIDESGKVYAHATSTCLIMKKAQ</sequence>
<dbReference type="AlphaFoldDB" id="A0A3P3W472"/>
<protein>
    <submittedName>
        <fullName evidence="4">PaaI family thioesterase</fullName>
    </submittedName>
</protein>
<dbReference type="CDD" id="cd03443">
    <property type="entry name" value="PaaI_thioesterase"/>
    <property type="match status" value="1"/>
</dbReference>
<dbReference type="InterPro" id="IPR003736">
    <property type="entry name" value="PAAI_dom"/>
</dbReference>
<proteinExistence type="inferred from homology"/>
<evidence type="ECO:0000256" key="1">
    <source>
        <dbReference type="ARBA" id="ARBA00008324"/>
    </source>
</evidence>
<dbReference type="InterPro" id="IPR029069">
    <property type="entry name" value="HotDog_dom_sf"/>
</dbReference>
<feature type="domain" description="Thioesterase" evidence="3">
    <location>
        <begin position="76"/>
        <end position="152"/>
    </location>
</feature>
<gene>
    <name evidence="4" type="ORF">EG240_11435</name>
</gene>
<dbReference type="SUPFAM" id="SSF54637">
    <property type="entry name" value="Thioesterase/thiol ester dehydrase-isomerase"/>
    <property type="match status" value="1"/>
</dbReference>
<organism evidence="4 5">
    <name type="scientific">Paenimyroides tangerinum</name>
    <dbReference type="NCBI Taxonomy" id="2488728"/>
    <lineage>
        <taxon>Bacteria</taxon>
        <taxon>Pseudomonadati</taxon>
        <taxon>Bacteroidota</taxon>
        <taxon>Flavobacteriia</taxon>
        <taxon>Flavobacteriales</taxon>
        <taxon>Flavobacteriaceae</taxon>
        <taxon>Paenimyroides</taxon>
    </lineage>
</organism>
<dbReference type="GO" id="GO:0047617">
    <property type="term" value="F:fatty acyl-CoA hydrolase activity"/>
    <property type="evidence" value="ECO:0007669"/>
    <property type="project" value="InterPro"/>
</dbReference>
<accession>A0A3P3W472</accession>
<evidence type="ECO:0000313" key="5">
    <source>
        <dbReference type="Proteomes" id="UP000275719"/>
    </source>
</evidence>
<comment type="similarity">
    <text evidence="1">Belongs to the thioesterase PaaI family.</text>
</comment>
<name>A0A3P3W472_9FLAO</name>
<dbReference type="RefSeq" id="WP_125019526.1">
    <property type="nucleotide sequence ID" value="NZ_RQVQ01000026.1"/>
</dbReference>
<dbReference type="Gene3D" id="3.10.129.10">
    <property type="entry name" value="Hotdog Thioesterase"/>
    <property type="match status" value="1"/>
</dbReference>